<dbReference type="EMBL" id="CAIX01000292">
    <property type="protein sequence ID" value="CCI49355.1"/>
    <property type="molecule type" value="Genomic_DNA"/>
</dbReference>
<evidence type="ECO:0000313" key="2">
    <source>
        <dbReference type="EMBL" id="CCI49355.1"/>
    </source>
</evidence>
<dbReference type="CDD" id="cd03135">
    <property type="entry name" value="GATase1_DJ-1"/>
    <property type="match status" value="1"/>
</dbReference>
<dbReference type="PANTHER" id="PTHR48094:SF12">
    <property type="entry name" value="PARKINSON DISEASE PROTEIN 7 HOMOLOG"/>
    <property type="match status" value="1"/>
</dbReference>
<accession>A0A024GRK0</accession>
<dbReference type="SUPFAM" id="SSF52317">
    <property type="entry name" value="Class I glutamine amidotransferase-like"/>
    <property type="match status" value="1"/>
</dbReference>
<keyword evidence="3" id="KW-1185">Reference proteome</keyword>
<gene>
    <name evidence="2" type="ORF">BN9_106690</name>
</gene>
<dbReference type="OrthoDB" id="543156at2759"/>
<dbReference type="Proteomes" id="UP000053237">
    <property type="component" value="Unassembled WGS sequence"/>
</dbReference>
<dbReference type="GO" id="GO:1903189">
    <property type="term" value="P:glyoxal metabolic process"/>
    <property type="evidence" value="ECO:0007669"/>
    <property type="project" value="TreeGrafter"/>
</dbReference>
<evidence type="ECO:0000313" key="3">
    <source>
        <dbReference type="Proteomes" id="UP000053237"/>
    </source>
</evidence>
<dbReference type="Gene3D" id="3.40.50.880">
    <property type="match status" value="1"/>
</dbReference>
<dbReference type="InterPro" id="IPR050325">
    <property type="entry name" value="Prot/Nucl_acid_deglycase"/>
</dbReference>
<dbReference type="InterPro" id="IPR002818">
    <property type="entry name" value="DJ-1/PfpI"/>
</dbReference>
<feature type="domain" description="DJ-1/PfpI" evidence="1">
    <location>
        <begin position="2"/>
        <end position="160"/>
    </location>
</feature>
<name>A0A024GRK0_9STRA</name>
<dbReference type="InterPro" id="IPR029062">
    <property type="entry name" value="Class_I_gatase-like"/>
</dbReference>
<evidence type="ECO:0000259" key="1">
    <source>
        <dbReference type="Pfam" id="PF01965"/>
    </source>
</evidence>
<dbReference type="AlphaFoldDB" id="A0A024GRK0"/>
<protein>
    <recommendedName>
        <fullName evidence="1">DJ-1/PfpI domain-containing protein</fullName>
    </recommendedName>
</protein>
<proteinExistence type="predicted"/>
<dbReference type="InterPro" id="IPR006287">
    <property type="entry name" value="DJ-1"/>
</dbReference>
<organism evidence="2 3">
    <name type="scientific">Albugo candida</name>
    <dbReference type="NCBI Taxonomy" id="65357"/>
    <lineage>
        <taxon>Eukaryota</taxon>
        <taxon>Sar</taxon>
        <taxon>Stramenopiles</taxon>
        <taxon>Oomycota</taxon>
        <taxon>Peronosporomycetes</taxon>
        <taxon>Albuginales</taxon>
        <taxon>Albuginaceae</taxon>
        <taxon>Albugo</taxon>
    </lineage>
</organism>
<dbReference type="NCBIfam" id="TIGR01383">
    <property type="entry name" value="not_thiJ"/>
    <property type="match status" value="1"/>
</dbReference>
<sequence>MIAVSDGSDELETLILYDVLKRANIRVILAACSTKDGKIVHTSHGMKLVTTSPVEDSVDYNIDLIALPGGETLDGLRDCEVLIKLLKKQVEKGKWIAALSNAPAEILMPHLLLDGKATCHPSKARDMTGYFVDQDFAVTKTCITSQGQGTAMRCALKLVEILCGHEAAKRVANEILFTL</sequence>
<dbReference type="InParanoid" id="A0A024GRK0"/>
<comment type="caution">
    <text evidence="2">The sequence shown here is derived from an EMBL/GenBank/DDBJ whole genome shotgun (WGS) entry which is preliminary data.</text>
</comment>
<dbReference type="Pfam" id="PF01965">
    <property type="entry name" value="DJ-1_PfpI"/>
    <property type="match status" value="1"/>
</dbReference>
<dbReference type="GO" id="GO:0005737">
    <property type="term" value="C:cytoplasm"/>
    <property type="evidence" value="ECO:0007669"/>
    <property type="project" value="TreeGrafter"/>
</dbReference>
<reference evidence="2 3" key="1">
    <citation type="submission" date="2012-05" db="EMBL/GenBank/DDBJ databases">
        <title>Recombination and specialization in a pathogen metapopulation.</title>
        <authorList>
            <person name="Gardiner A."/>
            <person name="Kemen E."/>
            <person name="Schultz-Larsen T."/>
            <person name="MacLean D."/>
            <person name="Van Oosterhout C."/>
            <person name="Jones J.D.G."/>
        </authorList>
    </citation>
    <scope>NUCLEOTIDE SEQUENCE [LARGE SCALE GENOMIC DNA]</scope>
    <source>
        <strain evidence="2 3">Ac Nc2</strain>
    </source>
</reference>
<dbReference type="PANTHER" id="PTHR48094">
    <property type="entry name" value="PROTEIN/NUCLEIC ACID DEGLYCASE DJ-1-RELATED"/>
    <property type="match status" value="1"/>
</dbReference>